<feature type="region of interest" description="Disordered" evidence="1">
    <location>
        <begin position="67"/>
        <end position="88"/>
    </location>
</feature>
<feature type="region of interest" description="Disordered" evidence="1">
    <location>
        <begin position="1"/>
        <end position="25"/>
    </location>
</feature>
<name>A0A6A6WQJ8_9PLEO</name>
<accession>A0A6A6WQJ8</accession>
<evidence type="ECO:0000313" key="2">
    <source>
        <dbReference type="EMBL" id="KAF2786208.1"/>
    </source>
</evidence>
<sequence length="207" mass="22583">MGSQRSSMLNMPIPTTGPRPPRRVQDTNYLQPTRRLTRWHGAVLRQQSCRSFWRRMAIARLTRRQLATGKATRDTGLSPQRGPSAKSNDCLFGSGELVLGSGRLLGFRSRRSGLKIGDAAAEARVPLPPPPRGGEGLFCCFRTCPRWLWGLRGPPPELGRICWVLGPPAASVLSGRAEMAGVVTNTPVGGTSRLRQRVGIVITALFC</sequence>
<organism evidence="2 3">
    <name type="scientific">Melanomma pulvis-pyrius CBS 109.77</name>
    <dbReference type="NCBI Taxonomy" id="1314802"/>
    <lineage>
        <taxon>Eukaryota</taxon>
        <taxon>Fungi</taxon>
        <taxon>Dikarya</taxon>
        <taxon>Ascomycota</taxon>
        <taxon>Pezizomycotina</taxon>
        <taxon>Dothideomycetes</taxon>
        <taxon>Pleosporomycetidae</taxon>
        <taxon>Pleosporales</taxon>
        <taxon>Melanommataceae</taxon>
        <taxon>Melanomma</taxon>
    </lineage>
</organism>
<keyword evidence="3" id="KW-1185">Reference proteome</keyword>
<gene>
    <name evidence="2" type="ORF">K505DRAFT_150658</name>
</gene>
<dbReference type="Proteomes" id="UP000799757">
    <property type="component" value="Unassembled WGS sequence"/>
</dbReference>
<protein>
    <submittedName>
        <fullName evidence="2">Uncharacterized protein</fullName>
    </submittedName>
</protein>
<proteinExistence type="predicted"/>
<evidence type="ECO:0000313" key="3">
    <source>
        <dbReference type="Proteomes" id="UP000799757"/>
    </source>
</evidence>
<evidence type="ECO:0000256" key="1">
    <source>
        <dbReference type="SAM" id="MobiDB-lite"/>
    </source>
</evidence>
<dbReference type="EMBL" id="MU002519">
    <property type="protein sequence ID" value="KAF2786208.1"/>
    <property type="molecule type" value="Genomic_DNA"/>
</dbReference>
<reference evidence="2" key="1">
    <citation type="journal article" date="2020" name="Stud. Mycol.">
        <title>101 Dothideomycetes genomes: a test case for predicting lifestyles and emergence of pathogens.</title>
        <authorList>
            <person name="Haridas S."/>
            <person name="Albert R."/>
            <person name="Binder M."/>
            <person name="Bloem J."/>
            <person name="Labutti K."/>
            <person name="Salamov A."/>
            <person name="Andreopoulos B."/>
            <person name="Baker S."/>
            <person name="Barry K."/>
            <person name="Bills G."/>
            <person name="Bluhm B."/>
            <person name="Cannon C."/>
            <person name="Castanera R."/>
            <person name="Culley D."/>
            <person name="Daum C."/>
            <person name="Ezra D."/>
            <person name="Gonzalez J."/>
            <person name="Henrissat B."/>
            <person name="Kuo A."/>
            <person name="Liang C."/>
            <person name="Lipzen A."/>
            <person name="Lutzoni F."/>
            <person name="Magnuson J."/>
            <person name="Mondo S."/>
            <person name="Nolan M."/>
            <person name="Ohm R."/>
            <person name="Pangilinan J."/>
            <person name="Park H.-J."/>
            <person name="Ramirez L."/>
            <person name="Alfaro M."/>
            <person name="Sun H."/>
            <person name="Tritt A."/>
            <person name="Yoshinaga Y."/>
            <person name="Zwiers L.-H."/>
            <person name="Turgeon B."/>
            <person name="Goodwin S."/>
            <person name="Spatafora J."/>
            <person name="Crous P."/>
            <person name="Grigoriev I."/>
        </authorList>
    </citation>
    <scope>NUCLEOTIDE SEQUENCE</scope>
    <source>
        <strain evidence="2">CBS 109.77</strain>
    </source>
</reference>
<dbReference type="AlphaFoldDB" id="A0A6A6WQJ8"/>